<protein>
    <recommendedName>
        <fullName evidence="7">LamG-like jellyroll fold domain-containing protein</fullName>
    </recommendedName>
</protein>
<keyword evidence="2" id="KW-0472">Membrane</keyword>
<feature type="compositionally biased region" description="Basic residues" evidence="1">
    <location>
        <begin position="89"/>
        <end position="102"/>
    </location>
</feature>
<keyword evidence="2" id="KW-0812">Transmembrane</keyword>
<evidence type="ECO:0000313" key="6">
    <source>
        <dbReference type="Proteomes" id="UP000663877"/>
    </source>
</evidence>
<keyword evidence="5" id="KW-1185">Reference proteome</keyword>
<evidence type="ECO:0000313" key="4">
    <source>
        <dbReference type="EMBL" id="CAF1076761.1"/>
    </source>
</evidence>
<dbReference type="SUPFAM" id="SSF49899">
    <property type="entry name" value="Concanavalin A-like lectins/glucanases"/>
    <property type="match status" value="2"/>
</dbReference>
<name>A0A814MA24_9BILA</name>
<proteinExistence type="predicted"/>
<feature type="region of interest" description="Disordered" evidence="1">
    <location>
        <begin position="74"/>
        <end position="102"/>
    </location>
</feature>
<dbReference type="Proteomes" id="UP000663832">
    <property type="component" value="Unassembled WGS sequence"/>
</dbReference>
<feature type="transmembrane region" description="Helical" evidence="2">
    <location>
        <begin position="7"/>
        <end position="25"/>
    </location>
</feature>
<feature type="transmembrane region" description="Helical" evidence="2">
    <location>
        <begin position="31"/>
        <end position="53"/>
    </location>
</feature>
<dbReference type="InterPro" id="IPR013320">
    <property type="entry name" value="ConA-like_dom_sf"/>
</dbReference>
<organism evidence="4 6">
    <name type="scientific">Adineta steineri</name>
    <dbReference type="NCBI Taxonomy" id="433720"/>
    <lineage>
        <taxon>Eukaryota</taxon>
        <taxon>Metazoa</taxon>
        <taxon>Spiralia</taxon>
        <taxon>Gnathifera</taxon>
        <taxon>Rotifera</taxon>
        <taxon>Eurotatoria</taxon>
        <taxon>Bdelloidea</taxon>
        <taxon>Adinetida</taxon>
        <taxon>Adinetidae</taxon>
        <taxon>Adineta</taxon>
    </lineage>
</organism>
<dbReference type="Pfam" id="PF13385">
    <property type="entry name" value="Laminin_G_3"/>
    <property type="match status" value="2"/>
</dbReference>
<evidence type="ECO:0000256" key="1">
    <source>
        <dbReference type="SAM" id="MobiDB-lite"/>
    </source>
</evidence>
<comment type="caution">
    <text evidence="4">The sequence shown here is derived from an EMBL/GenBank/DDBJ whole genome shotgun (WGS) entry which is preliminary data.</text>
</comment>
<dbReference type="OrthoDB" id="10044679at2759"/>
<feature type="compositionally biased region" description="Low complexity" evidence="1">
    <location>
        <begin position="78"/>
        <end position="88"/>
    </location>
</feature>
<dbReference type="Gene3D" id="2.60.120.200">
    <property type="match status" value="2"/>
</dbReference>
<dbReference type="AlphaFoldDB" id="A0A814MA24"/>
<gene>
    <name evidence="4" type="ORF">BJG266_LOCUS20022</name>
    <name evidence="3" type="ORF">QVE165_LOCUS16692</name>
</gene>
<evidence type="ECO:0000256" key="2">
    <source>
        <dbReference type="SAM" id="Phobius"/>
    </source>
</evidence>
<dbReference type="EMBL" id="CAJNOM010000094">
    <property type="protein sequence ID" value="CAF1033877.1"/>
    <property type="molecule type" value="Genomic_DNA"/>
</dbReference>
<reference evidence="4" key="1">
    <citation type="submission" date="2021-02" db="EMBL/GenBank/DDBJ databases">
        <authorList>
            <person name="Nowell W R."/>
        </authorList>
    </citation>
    <scope>NUCLEOTIDE SEQUENCE</scope>
</reference>
<sequence>MYTSMKFVIIYDILLIKCISASGRMHIRPVLFGVILGALIVGIALAAVLTMYIKDRSNQVTSLHTLRLAQQQRRRQLQQRQQQRPAQQLRRRQLQAHQQRQAHRQRQAQQQHLLQLISIFPYIIATTSAVPLSYIFWSFDSNFDDLYNVYNGIGMNGASFVSPGYTGYGSALFLNGTNSEYVLVSNYKDMTNTSLTWETWSYPINLDNYDNLMLGMCQTTSTSMCMYLMIRQNRTYFAFFNNDCVGSTIVSINRWYHFAFVYDYMALTQYIYVNGILECTHNTSSPFQATSGAITIGAINNTGTATPAAFWTGYIDQMEYVSRAKTALEILTDATLAAYYSFDDGSYYDLGPLKINGTGVGISSTAGYVNQSILFNVSGAYFQAGAFTSLGVSGQSYSISLWVNKALSSSGGGTLVHVSGSSNGTLWCISMLGLSSSDEIIGQSWNLSIVAIQGPILQLGVWTHIVTSYSMDNGVRLWVNGTLIGSSIPFTYSASSLPDWITVGTTFSAALPCAHGNVAVGQFYGMIDELRIYSRELTSSDVYALANP</sequence>
<feature type="transmembrane region" description="Helical" evidence="2">
    <location>
        <begin position="113"/>
        <end position="137"/>
    </location>
</feature>
<dbReference type="Proteomes" id="UP000663877">
    <property type="component" value="Unassembled WGS sequence"/>
</dbReference>
<evidence type="ECO:0000313" key="5">
    <source>
        <dbReference type="Proteomes" id="UP000663832"/>
    </source>
</evidence>
<evidence type="ECO:0000313" key="3">
    <source>
        <dbReference type="EMBL" id="CAF1033877.1"/>
    </source>
</evidence>
<dbReference type="EMBL" id="CAJNOI010000111">
    <property type="protein sequence ID" value="CAF1076761.1"/>
    <property type="molecule type" value="Genomic_DNA"/>
</dbReference>
<keyword evidence="2" id="KW-1133">Transmembrane helix</keyword>
<accession>A0A814MA24</accession>
<evidence type="ECO:0008006" key="7">
    <source>
        <dbReference type="Google" id="ProtNLM"/>
    </source>
</evidence>